<feature type="chain" id="PRO_5047370069" evidence="1">
    <location>
        <begin position="22"/>
        <end position="89"/>
    </location>
</feature>
<feature type="signal peptide" evidence="1">
    <location>
        <begin position="1"/>
        <end position="21"/>
    </location>
</feature>
<reference evidence="2 3" key="1">
    <citation type="submission" date="2021-07" db="EMBL/GenBank/DDBJ databases">
        <title>Paenibacillus radiodurans sp. nov., isolated from the southeastern edge of Tengger Desert.</title>
        <authorList>
            <person name="Zhang G."/>
        </authorList>
    </citation>
    <scope>NUCLEOTIDE SEQUENCE [LARGE SCALE GENOMIC DNA]</scope>
    <source>
        <strain evidence="2 3">CCM 7311</strain>
    </source>
</reference>
<keyword evidence="1" id="KW-0732">Signal</keyword>
<organism evidence="2 3">
    <name type="scientific">Paenibacillus sepulcri</name>
    <dbReference type="NCBI Taxonomy" id="359917"/>
    <lineage>
        <taxon>Bacteria</taxon>
        <taxon>Bacillati</taxon>
        <taxon>Bacillota</taxon>
        <taxon>Bacilli</taxon>
        <taxon>Bacillales</taxon>
        <taxon>Paenibacillaceae</taxon>
        <taxon>Paenibacillus</taxon>
    </lineage>
</organism>
<protein>
    <submittedName>
        <fullName evidence="2">ABC transporter substrate-binding protein</fullName>
    </submittedName>
</protein>
<feature type="non-terminal residue" evidence="2">
    <location>
        <position position="89"/>
    </location>
</feature>
<sequence>MKKQWLLSMVLILVLAGLLSACGSNNEGSAGSDGEAAKPATVKIGLLKNVTHAPAFIAIKNGYFQKAFGDDVKIEVQAFDNGSDFSTAM</sequence>
<dbReference type="Proteomes" id="UP001519887">
    <property type="component" value="Unassembled WGS sequence"/>
</dbReference>
<evidence type="ECO:0000313" key="3">
    <source>
        <dbReference type="Proteomes" id="UP001519887"/>
    </source>
</evidence>
<proteinExistence type="predicted"/>
<comment type="caution">
    <text evidence="2">The sequence shown here is derived from an EMBL/GenBank/DDBJ whole genome shotgun (WGS) entry which is preliminary data.</text>
</comment>
<name>A0ABS7CES8_9BACL</name>
<evidence type="ECO:0000256" key="1">
    <source>
        <dbReference type="SAM" id="SignalP"/>
    </source>
</evidence>
<dbReference type="Gene3D" id="3.40.190.10">
    <property type="entry name" value="Periplasmic binding protein-like II"/>
    <property type="match status" value="1"/>
</dbReference>
<dbReference type="Pfam" id="PF13379">
    <property type="entry name" value="NMT1_2"/>
    <property type="match status" value="1"/>
</dbReference>
<dbReference type="EMBL" id="JAHZIK010001647">
    <property type="protein sequence ID" value="MBW7459443.1"/>
    <property type="molecule type" value="Genomic_DNA"/>
</dbReference>
<accession>A0ABS7CES8</accession>
<dbReference type="PROSITE" id="PS51257">
    <property type="entry name" value="PROKAR_LIPOPROTEIN"/>
    <property type="match status" value="1"/>
</dbReference>
<gene>
    <name evidence="2" type="ORF">K0U00_35845</name>
</gene>
<evidence type="ECO:0000313" key="2">
    <source>
        <dbReference type="EMBL" id="MBW7459443.1"/>
    </source>
</evidence>
<keyword evidence="3" id="KW-1185">Reference proteome</keyword>